<keyword evidence="1" id="KW-1133">Transmembrane helix</keyword>
<evidence type="ECO:0000313" key="3">
    <source>
        <dbReference type="Proteomes" id="UP000180057"/>
    </source>
</evidence>
<dbReference type="EMBL" id="MLQS01000001">
    <property type="protein sequence ID" value="OIJ21685.1"/>
    <property type="molecule type" value="Genomic_DNA"/>
</dbReference>
<gene>
    <name evidence="2" type="ORF">BKP45_02905</name>
</gene>
<accession>A0A1S2MDD2</accession>
<name>A0A1S2MDD2_9BACI</name>
<keyword evidence="3" id="KW-1185">Reference proteome</keyword>
<feature type="transmembrane region" description="Helical" evidence="1">
    <location>
        <begin position="6"/>
        <end position="23"/>
    </location>
</feature>
<feature type="transmembrane region" description="Helical" evidence="1">
    <location>
        <begin position="35"/>
        <end position="55"/>
    </location>
</feature>
<reference evidence="2 3" key="1">
    <citation type="submission" date="2016-10" db="EMBL/GenBank/DDBJ databases">
        <title>Draft genome sequences of four alkaliphilic bacteria belonging to the Anaerobacillus genus.</title>
        <authorList>
            <person name="Bassil N.M."/>
            <person name="Lloyd J.R."/>
        </authorList>
    </citation>
    <scope>NUCLEOTIDE SEQUENCE [LARGE SCALE GENOMIC DNA]</scope>
    <source>
        <strain evidence="2 3">DSM 22531</strain>
    </source>
</reference>
<keyword evidence="1" id="KW-0812">Transmembrane</keyword>
<dbReference type="RefSeq" id="WP_071388274.1">
    <property type="nucleotide sequence ID" value="NZ_MLQS01000001.1"/>
</dbReference>
<dbReference type="STRING" id="472963.BKP45_02905"/>
<dbReference type="Proteomes" id="UP000180057">
    <property type="component" value="Unassembled WGS sequence"/>
</dbReference>
<keyword evidence="1" id="KW-0472">Membrane</keyword>
<evidence type="ECO:0000313" key="2">
    <source>
        <dbReference type="EMBL" id="OIJ21685.1"/>
    </source>
</evidence>
<comment type="caution">
    <text evidence="2">The sequence shown here is derived from an EMBL/GenBank/DDBJ whole genome shotgun (WGS) entry which is preliminary data.</text>
</comment>
<dbReference type="AlphaFoldDB" id="A0A1S2MDD2"/>
<proteinExistence type="predicted"/>
<evidence type="ECO:0000256" key="1">
    <source>
        <dbReference type="SAM" id="Phobius"/>
    </source>
</evidence>
<protein>
    <submittedName>
        <fullName evidence="2">Uncharacterized protein</fullName>
    </submittedName>
</protein>
<organism evidence="2 3">
    <name type="scientific">Anaerobacillus alkalidiazotrophicus</name>
    <dbReference type="NCBI Taxonomy" id="472963"/>
    <lineage>
        <taxon>Bacteria</taxon>
        <taxon>Bacillati</taxon>
        <taxon>Bacillota</taxon>
        <taxon>Bacilli</taxon>
        <taxon>Bacillales</taxon>
        <taxon>Bacillaceae</taxon>
        <taxon>Anaerobacillus</taxon>
    </lineage>
</organism>
<sequence>MFWLYFTAIGGPLIALLFFFIPLKDLNSRRSKMFLMVFQRLLAVLFLFIGITNLLDVFDIHTGRLQEKEGYITYKWSDNNSKSIDFYIEVDKEYKYILSSSLYHKLKLGDHEKIYYTKRTNIAVKFDAQDKNSRWKK</sequence>